<dbReference type="AlphaFoldDB" id="A0A542UCY2"/>
<dbReference type="RefSeq" id="WP_055710042.1">
    <property type="nucleotide sequence ID" value="NZ_JBPJFI010000001.1"/>
</dbReference>
<feature type="chain" id="PRO_5021929604" evidence="1">
    <location>
        <begin position="34"/>
        <end position="127"/>
    </location>
</feature>
<dbReference type="PROSITE" id="PS51318">
    <property type="entry name" value="TAT"/>
    <property type="match status" value="1"/>
</dbReference>
<organism evidence="2 3">
    <name type="scientific">Streptomyces puniciscabiei</name>
    <dbReference type="NCBI Taxonomy" id="164348"/>
    <lineage>
        <taxon>Bacteria</taxon>
        <taxon>Bacillati</taxon>
        <taxon>Actinomycetota</taxon>
        <taxon>Actinomycetes</taxon>
        <taxon>Kitasatosporales</taxon>
        <taxon>Streptomycetaceae</taxon>
        <taxon>Streptomyces</taxon>
    </lineage>
</organism>
<name>A0A542UCY2_9ACTN</name>
<evidence type="ECO:0000256" key="1">
    <source>
        <dbReference type="SAM" id="SignalP"/>
    </source>
</evidence>
<dbReference type="EMBL" id="VFNX01000001">
    <property type="protein sequence ID" value="TQK96935.1"/>
    <property type="molecule type" value="Genomic_DNA"/>
</dbReference>
<dbReference type="Proteomes" id="UP000318103">
    <property type="component" value="Unassembled WGS sequence"/>
</dbReference>
<dbReference type="InterPro" id="IPR006311">
    <property type="entry name" value="TAT_signal"/>
</dbReference>
<evidence type="ECO:0000313" key="3">
    <source>
        <dbReference type="Proteomes" id="UP000318103"/>
    </source>
</evidence>
<gene>
    <name evidence="2" type="ORF">FB563_1888</name>
</gene>
<feature type="signal peptide" evidence="1">
    <location>
        <begin position="1"/>
        <end position="33"/>
    </location>
</feature>
<reference evidence="2 3" key="1">
    <citation type="submission" date="2019-06" db="EMBL/GenBank/DDBJ databases">
        <title>Sequencing the genomes of 1000 actinobacteria strains.</title>
        <authorList>
            <person name="Klenk H.-P."/>
        </authorList>
    </citation>
    <scope>NUCLEOTIDE SEQUENCE [LARGE SCALE GENOMIC DNA]</scope>
    <source>
        <strain evidence="2 3">DSM 41929</strain>
    </source>
</reference>
<evidence type="ECO:0000313" key="2">
    <source>
        <dbReference type="EMBL" id="TQK96935.1"/>
    </source>
</evidence>
<proteinExistence type="predicted"/>
<protein>
    <submittedName>
        <fullName evidence="2">Uncharacterized protein</fullName>
    </submittedName>
</protein>
<keyword evidence="1" id="KW-0732">Signal</keyword>
<sequence>MTRHTPPRHHTARRALIVLATASAALGAGVATASADVARVPDVPWRPASFGAMTPQAGAEVPGLTDYAAIPVQALRYTPLAHTRVAPGDDGDLGGLTGPVARMGPIGVAPAAEGLSGVLGGLTGAEG</sequence>
<dbReference type="OrthoDB" id="4274148at2"/>
<keyword evidence="3" id="KW-1185">Reference proteome</keyword>
<accession>A0A542UCY2</accession>
<comment type="caution">
    <text evidence="2">The sequence shown here is derived from an EMBL/GenBank/DDBJ whole genome shotgun (WGS) entry which is preliminary data.</text>
</comment>